<protein>
    <submittedName>
        <fullName evidence="1">Uncharacterized protein</fullName>
    </submittedName>
</protein>
<accession>A0A285BY76</accession>
<dbReference type="AlphaFoldDB" id="A0A285BY76"/>
<proteinExistence type="predicted"/>
<dbReference type="Proteomes" id="UP000242498">
    <property type="component" value="Chromosome I"/>
</dbReference>
<gene>
    <name evidence="1" type="ORF">SAMN06296273_1642</name>
</gene>
<name>A0A285BY76_9PROT</name>
<dbReference type="EMBL" id="LT907782">
    <property type="protein sequence ID" value="SNX60179.1"/>
    <property type="molecule type" value="Genomic_DNA"/>
</dbReference>
<evidence type="ECO:0000313" key="1">
    <source>
        <dbReference type="EMBL" id="SNX60179.1"/>
    </source>
</evidence>
<evidence type="ECO:0000313" key="2">
    <source>
        <dbReference type="Proteomes" id="UP000242498"/>
    </source>
</evidence>
<organism evidence="1 2">
    <name type="scientific">Nitrosomonas ureae</name>
    <dbReference type="NCBI Taxonomy" id="44577"/>
    <lineage>
        <taxon>Bacteria</taxon>
        <taxon>Pseudomonadati</taxon>
        <taxon>Pseudomonadota</taxon>
        <taxon>Betaproteobacteria</taxon>
        <taxon>Nitrosomonadales</taxon>
        <taxon>Nitrosomonadaceae</taxon>
        <taxon>Nitrosomonas</taxon>
    </lineage>
</organism>
<sequence length="148" mass="17579">MIEFLKEFSFLAPYAATFGVAVAMVQLWRTATQAVTTFEDSTSKEYREITRRIPYKALVGIEMTDAEKNVALNEIYNYMDLCNEQIFLRKAKRVRKNTWNDWQEGMRLNFELPFFQVASNEILNRLPTTFNELRRVKESGYRTDPRKW</sequence>
<reference evidence="1 2" key="1">
    <citation type="submission" date="2017-08" db="EMBL/GenBank/DDBJ databases">
        <authorList>
            <person name="de Groot N.N."/>
        </authorList>
    </citation>
    <scope>NUCLEOTIDE SEQUENCE [LARGE SCALE GENOMIC DNA]</scope>
    <source>
        <strain evidence="1 2">Nm15</strain>
    </source>
</reference>